<evidence type="ECO:0000256" key="1">
    <source>
        <dbReference type="SAM" id="Phobius"/>
    </source>
</evidence>
<feature type="transmembrane region" description="Helical" evidence="1">
    <location>
        <begin position="91"/>
        <end position="115"/>
    </location>
</feature>
<keyword evidence="1" id="KW-0472">Membrane</keyword>
<dbReference type="EMBL" id="AZBU02000004">
    <property type="protein sequence ID" value="TKR80296.1"/>
    <property type="molecule type" value="Genomic_DNA"/>
</dbReference>
<feature type="transmembrane region" description="Helical" evidence="1">
    <location>
        <begin position="12"/>
        <end position="38"/>
    </location>
</feature>
<sequence length="282" mass="32524">MNDSANSSLEALVLGIPYVILCFIFLPLYFMVIWVLSVNPIFEGSIFYRILKHMAVANAMSLNSTFMGGLFELSQSTFSDFISITSGSLSSWFKVAICLLHILLSINRFSVVFGFHIPFENDIHQYSIFLMWYALAVLLIMTPYLKLEFEYQLDRHWFKEPSELLEKPIDHARHVVSFIYIIVILKYFCSKRPPPENTEETEFSLRGFSQCLALLIPHEVSSILQDLYKAKPNSSPWVQIALVLSYRSSPALVIVTVLYLNRDLRKSLLELPHKAKKRFCGY</sequence>
<keyword evidence="1" id="KW-0812">Transmembrane</keyword>
<comment type="caution">
    <text evidence="2">The sequence shown here is derived from an EMBL/GenBank/DDBJ whole genome shotgun (WGS) entry which is preliminary data.</text>
</comment>
<proteinExistence type="predicted"/>
<evidence type="ECO:0008006" key="4">
    <source>
        <dbReference type="Google" id="ProtNLM"/>
    </source>
</evidence>
<feature type="transmembrane region" description="Helical" evidence="1">
    <location>
        <begin position="237"/>
        <end position="260"/>
    </location>
</feature>
<organism evidence="2 3">
    <name type="scientific">Steinernema carpocapsae</name>
    <name type="common">Entomopathogenic nematode</name>
    <dbReference type="NCBI Taxonomy" id="34508"/>
    <lineage>
        <taxon>Eukaryota</taxon>
        <taxon>Metazoa</taxon>
        <taxon>Ecdysozoa</taxon>
        <taxon>Nematoda</taxon>
        <taxon>Chromadorea</taxon>
        <taxon>Rhabditida</taxon>
        <taxon>Tylenchina</taxon>
        <taxon>Panagrolaimomorpha</taxon>
        <taxon>Strongyloidoidea</taxon>
        <taxon>Steinernematidae</taxon>
        <taxon>Steinernema</taxon>
    </lineage>
</organism>
<dbReference type="OrthoDB" id="10468673at2759"/>
<feature type="transmembrane region" description="Helical" evidence="1">
    <location>
        <begin position="127"/>
        <end position="145"/>
    </location>
</feature>
<gene>
    <name evidence="2" type="ORF">L596_014390</name>
</gene>
<evidence type="ECO:0000313" key="2">
    <source>
        <dbReference type="EMBL" id="TKR80296.1"/>
    </source>
</evidence>
<protein>
    <recommendedName>
        <fullName evidence="4">Serpentine receptor class gamma</fullName>
    </recommendedName>
</protein>
<reference evidence="2 3" key="2">
    <citation type="journal article" date="2019" name="G3 (Bethesda)">
        <title>Hybrid Assembly of the Genome of the Entomopathogenic Nematode Steinernema carpocapsae Identifies the X-Chromosome.</title>
        <authorList>
            <person name="Serra L."/>
            <person name="Macchietto M."/>
            <person name="Macias-Munoz A."/>
            <person name="McGill C.J."/>
            <person name="Rodriguez I.M."/>
            <person name="Rodriguez B."/>
            <person name="Murad R."/>
            <person name="Mortazavi A."/>
        </authorList>
    </citation>
    <scope>NUCLEOTIDE SEQUENCE [LARGE SCALE GENOMIC DNA]</scope>
    <source>
        <strain evidence="2 3">ALL</strain>
    </source>
</reference>
<keyword evidence="3" id="KW-1185">Reference proteome</keyword>
<keyword evidence="1" id="KW-1133">Transmembrane helix</keyword>
<dbReference type="AlphaFoldDB" id="A0A4U5NBU8"/>
<dbReference type="SUPFAM" id="SSF81321">
    <property type="entry name" value="Family A G protein-coupled receptor-like"/>
    <property type="match status" value="1"/>
</dbReference>
<dbReference type="Proteomes" id="UP000298663">
    <property type="component" value="Unassembled WGS sequence"/>
</dbReference>
<evidence type="ECO:0000313" key="3">
    <source>
        <dbReference type="Proteomes" id="UP000298663"/>
    </source>
</evidence>
<accession>A0A4U5NBU8</accession>
<reference evidence="2 3" key="1">
    <citation type="journal article" date="2015" name="Genome Biol.">
        <title>Comparative genomics of Steinernema reveals deeply conserved gene regulatory networks.</title>
        <authorList>
            <person name="Dillman A.R."/>
            <person name="Macchietto M."/>
            <person name="Porter C.F."/>
            <person name="Rogers A."/>
            <person name="Williams B."/>
            <person name="Antoshechkin I."/>
            <person name="Lee M.M."/>
            <person name="Goodwin Z."/>
            <person name="Lu X."/>
            <person name="Lewis E.E."/>
            <person name="Goodrich-Blair H."/>
            <person name="Stock S.P."/>
            <person name="Adams B.J."/>
            <person name="Sternberg P.W."/>
            <person name="Mortazavi A."/>
        </authorList>
    </citation>
    <scope>NUCLEOTIDE SEQUENCE [LARGE SCALE GENOMIC DNA]</scope>
    <source>
        <strain evidence="2 3">ALL</strain>
    </source>
</reference>
<name>A0A4U5NBU8_STECR</name>